<dbReference type="InterPro" id="IPR037066">
    <property type="entry name" value="Plug_dom_sf"/>
</dbReference>
<organism evidence="14 15">
    <name type="scientific">Croceibacterium xixiisoli</name>
    <dbReference type="NCBI Taxonomy" id="1476466"/>
    <lineage>
        <taxon>Bacteria</taxon>
        <taxon>Pseudomonadati</taxon>
        <taxon>Pseudomonadota</taxon>
        <taxon>Alphaproteobacteria</taxon>
        <taxon>Sphingomonadales</taxon>
        <taxon>Erythrobacteraceae</taxon>
        <taxon>Croceibacterium</taxon>
    </lineage>
</organism>
<dbReference type="InterPro" id="IPR039426">
    <property type="entry name" value="TonB-dep_rcpt-like"/>
</dbReference>
<evidence type="ECO:0000256" key="3">
    <source>
        <dbReference type="ARBA" id="ARBA00022452"/>
    </source>
</evidence>
<keyword evidence="4 8" id="KW-0812">Transmembrane</keyword>
<comment type="subcellular location">
    <subcellularLocation>
        <location evidence="1 8">Cell outer membrane</location>
        <topology evidence="1 8">Multi-pass membrane protein</topology>
    </subcellularLocation>
</comment>
<dbReference type="Pfam" id="PF07715">
    <property type="entry name" value="Plug"/>
    <property type="match status" value="1"/>
</dbReference>
<name>A0A6I4TXQ3_9SPHN</name>
<keyword evidence="11" id="KW-0732">Signal</keyword>
<dbReference type="InterPro" id="IPR000531">
    <property type="entry name" value="Beta-barrel_TonB"/>
</dbReference>
<dbReference type="RefSeq" id="WP_161391260.1">
    <property type="nucleotide sequence ID" value="NZ_JBHSCP010000001.1"/>
</dbReference>
<feature type="region of interest" description="Disordered" evidence="10">
    <location>
        <begin position="47"/>
        <end position="67"/>
    </location>
</feature>
<feature type="signal peptide" evidence="11">
    <location>
        <begin position="1"/>
        <end position="33"/>
    </location>
</feature>
<proteinExistence type="inferred from homology"/>
<dbReference type="AlphaFoldDB" id="A0A6I4TXQ3"/>
<dbReference type="InterPro" id="IPR012910">
    <property type="entry name" value="Plug_dom"/>
</dbReference>
<evidence type="ECO:0000313" key="15">
    <source>
        <dbReference type="Proteomes" id="UP000469430"/>
    </source>
</evidence>
<reference evidence="14 15" key="1">
    <citation type="submission" date="2019-12" db="EMBL/GenBank/DDBJ databases">
        <title>Genomic-based taxomic classification of the family Erythrobacteraceae.</title>
        <authorList>
            <person name="Xu L."/>
        </authorList>
    </citation>
    <scope>NUCLEOTIDE SEQUENCE [LARGE SCALE GENOMIC DNA]</scope>
    <source>
        <strain evidence="14 15">S36</strain>
    </source>
</reference>
<dbReference type="InterPro" id="IPR036942">
    <property type="entry name" value="Beta-barrel_TonB_sf"/>
</dbReference>
<dbReference type="OrthoDB" id="7614575at2"/>
<dbReference type="Proteomes" id="UP000469430">
    <property type="component" value="Unassembled WGS sequence"/>
</dbReference>
<dbReference type="PANTHER" id="PTHR47234">
    <property type="match status" value="1"/>
</dbReference>
<dbReference type="SUPFAM" id="SSF56935">
    <property type="entry name" value="Porins"/>
    <property type="match status" value="1"/>
</dbReference>
<evidence type="ECO:0000259" key="13">
    <source>
        <dbReference type="Pfam" id="PF07715"/>
    </source>
</evidence>
<dbReference type="Pfam" id="PF00593">
    <property type="entry name" value="TonB_dep_Rec_b-barrel"/>
    <property type="match status" value="1"/>
</dbReference>
<evidence type="ECO:0000256" key="7">
    <source>
        <dbReference type="ARBA" id="ARBA00023237"/>
    </source>
</evidence>
<evidence type="ECO:0000313" key="14">
    <source>
        <dbReference type="EMBL" id="MXO99547.1"/>
    </source>
</evidence>
<keyword evidence="6 8" id="KW-0472">Membrane</keyword>
<evidence type="ECO:0000256" key="4">
    <source>
        <dbReference type="ARBA" id="ARBA00022692"/>
    </source>
</evidence>
<dbReference type="PROSITE" id="PS52016">
    <property type="entry name" value="TONB_DEPENDENT_REC_3"/>
    <property type="match status" value="1"/>
</dbReference>
<feature type="domain" description="TonB-dependent receptor-like beta-barrel" evidence="12">
    <location>
        <begin position="441"/>
        <end position="922"/>
    </location>
</feature>
<feature type="compositionally biased region" description="Low complexity" evidence="10">
    <location>
        <begin position="52"/>
        <end position="67"/>
    </location>
</feature>
<evidence type="ECO:0000256" key="6">
    <source>
        <dbReference type="ARBA" id="ARBA00023136"/>
    </source>
</evidence>
<gene>
    <name evidence="14" type="ORF">GRI97_11165</name>
</gene>
<dbReference type="GO" id="GO:0009279">
    <property type="term" value="C:cell outer membrane"/>
    <property type="evidence" value="ECO:0007669"/>
    <property type="project" value="UniProtKB-SubCell"/>
</dbReference>
<sequence>MKTDNRVFTRLLHGASATAVLAGMLMLSPMAQASTALTADDAAAEAADDATGDNSAGDSASDEGGSNAIIVSGSRIVRDGYQAPTPTTVLGADEIRRAAPLNLSDTINQLPALAGSTRMNTSTISAGLVGVNALNLRNLGTQRTLVLLDGQRMPASTTGGLVDVSTIPDSLVERVEVVTGGASAAWGSDAVAGVVNYVLNTSFTGLKGEVSGGITTYGDDPNYRLSLAAGTHFADGRGHIMANIEQTWNEGIHGIPRDWYVGAKQMFNPAYTPANGQPEMLAATNVGYTTVAPGGIITSGPLRGIYFGPGGAPAQLNFGSVVRDPYMIGGDWQVTDFGNGPQALNNPMVRQNAFVRASFEVARALEVYGQFGWSRAKTDMITTPMFQFGGLTITRENPFLPESIGARMDELGLTTLDVGTWNQDIGGLPYKADRNLYRYVIGTKGEFDMLGSDWQWDAYWNRNVSDFKQELYIPINANYRRAIDTVMGPNGVPICRSTLTDPNNGCVPLNILGTGVASTGALNYVNGTAWLDATITQDTYAATLQGEPFATWAGPVSLAAGIEHRREASKGNSDELSKVNSYWAGNFKAIVGSYTVTEGFVEVALPLAAELPFAHALDVNAAIRGTDYSSSGFVTTWKLGATWAPVPDIRFRITRSRDIRAGNLADLFQPGQTLTSTFSDPFVNNESYAMFYTAVGNPVINPEKADTFNVGAVFEPRFIPGFSASVDYWDISVKDAIASISVGTLLNECFAGDQSLCQFIERGADGRVSNITLRPVNLASQVVRGIDYEASYRTDLAMLGLPDSQLTLRALATNYLENSSLTGLVGANPTSSLGTFAGTPEWRYLLQASLTAGKLTTSLTGRGMSDGVLSNTYVECRANCPTSSATARTIDNNHVDGFFYIDLSASYRFRPEVEAFFSVSNLANKAPAVIPNPTGIGSQQWGVNQLYYDVIGRSFRAGFRFNF</sequence>
<keyword evidence="5 9" id="KW-0798">TonB box</keyword>
<accession>A0A6I4TXQ3</accession>
<evidence type="ECO:0000256" key="10">
    <source>
        <dbReference type="SAM" id="MobiDB-lite"/>
    </source>
</evidence>
<keyword evidence="3 8" id="KW-1134">Transmembrane beta strand</keyword>
<keyword evidence="2 8" id="KW-0813">Transport</keyword>
<dbReference type="Gene3D" id="2.40.170.20">
    <property type="entry name" value="TonB-dependent receptor, beta-barrel domain"/>
    <property type="match status" value="1"/>
</dbReference>
<keyword evidence="7 8" id="KW-0998">Cell outer membrane</keyword>
<evidence type="ECO:0000256" key="8">
    <source>
        <dbReference type="PROSITE-ProRule" id="PRU01360"/>
    </source>
</evidence>
<evidence type="ECO:0000256" key="2">
    <source>
        <dbReference type="ARBA" id="ARBA00022448"/>
    </source>
</evidence>
<evidence type="ECO:0000256" key="9">
    <source>
        <dbReference type="RuleBase" id="RU003357"/>
    </source>
</evidence>
<dbReference type="Gene3D" id="2.170.130.10">
    <property type="entry name" value="TonB-dependent receptor, plug domain"/>
    <property type="match status" value="1"/>
</dbReference>
<dbReference type="EMBL" id="WTYJ01000002">
    <property type="protein sequence ID" value="MXO99547.1"/>
    <property type="molecule type" value="Genomic_DNA"/>
</dbReference>
<protein>
    <submittedName>
        <fullName evidence="14">TonB-dependent receptor</fullName>
    </submittedName>
</protein>
<evidence type="ECO:0000256" key="11">
    <source>
        <dbReference type="SAM" id="SignalP"/>
    </source>
</evidence>
<keyword evidence="14" id="KW-0675">Receptor</keyword>
<feature type="chain" id="PRO_5026228885" evidence="11">
    <location>
        <begin position="34"/>
        <end position="963"/>
    </location>
</feature>
<keyword evidence="15" id="KW-1185">Reference proteome</keyword>
<feature type="domain" description="TonB-dependent receptor plug" evidence="13">
    <location>
        <begin position="82"/>
        <end position="194"/>
    </location>
</feature>
<comment type="similarity">
    <text evidence="8 9">Belongs to the TonB-dependent receptor family.</text>
</comment>
<evidence type="ECO:0000259" key="12">
    <source>
        <dbReference type="Pfam" id="PF00593"/>
    </source>
</evidence>
<evidence type="ECO:0000256" key="5">
    <source>
        <dbReference type="ARBA" id="ARBA00023077"/>
    </source>
</evidence>
<evidence type="ECO:0000256" key="1">
    <source>
        <dbReference type="ARBA" id="ARBA00004571"/>
    </source>
</evidence>
<dbReference type="PANTHER" id="PTHR47234:SF3">
    <property type="entry name" value="SECRETIN_TONB SHORT N-TERMINAL DOMAIN-CONTAINING PROTEIN"/>
    <property type="match status" value="1"/>
</dbReference>
<comment type="caution">
    <text evidence="14">The sequence shown here is derived from an EMBL/GenBank/DDBJ whole genome shotgun (WGS) entry which is preliminary data.</text>
</comment>